<feature type="domain" description="Peptidase M14" evidence="3">
    <location>
        <begin position="110"/>
        <end position="414"/>
    </location>
</feature>
<evidence type="ECO:0000313" key="5">
    <source>
        <dbReference type="Proteomes" id="UP000278440"/>
    </source>
</evidence>
<keyword evidence="4" id="KW-0645">Protease</keyword>
<feature type="compositionally biased region" description="Basic and acidic residues" evidence="2">
    <location>
        <begin position="1"/>
        <end position="18"/>
    </location>
</feature>
<feature type="region of interest" description="Disordered" evidence="2">
    <location>
        <begin position="1"/>
        <end position="27"/>
    </location>
</feature>
<dbReference type="InterPro" id="IPR029062">
    <property type="entry name" value="Class_I_gatase-like"/>
</dbReference>
<dbReference type="AlphaFoldDB" id="A0A495XYV0"/>
<name>A0A495XYV0_9MICO</name>
<gene>
    <name evidence="4" type="ORF">DFJ68_2578</name>
</gene>
<keyword evidence="4" id="KW-0121">Carboxypeptidase</keyword>
<protein>
    <submittedName>
        <fullName evidence="4">Zinc carboxypeptidase</fullName>
    </submittedName>
</protein>
<feature type="compositionally biased region" description="Basic and acidic residues" evidence="2">
    <location>
        <begin position="796"/>
        <end position="810"/>
    </location>
</feature>
<accession>A0A495XYV0</accession>
<dbReference type="Pfam" id="PF00246">
    <property type="entry name" value="Peptidase_M14"/>
    <property type="match status" value="1"/>
</dbReference>
<sequence>MEVFRRPGDEKPPRENGFRSRQPSLPVAESTRQEFNALMRRRLVLTSVFTAVLGLTVAPAASQASSPPSASPTSASSAAASCAGVLDTPATYDGTVPAPKKVLGYELGSKQASNADILKYWDAVDRASDRVVTGTFATSWQGQPLRYALVGSPTTLSRLPRITADLAKLRDPATPASDADAIVARTPAILWISANVHGNEPSGGDAVLRLLYQLADRNDCVAKAIRDNALVGLIPTQNPDGRTNDVRTNAYSFDLNRDWFARTQPETDGKLDLLWTYPPQLYVDEHEMGGNGYFFPPNSDPVYHETPDRQYTQIEKLYGAANTAAFTANGWKFETYQAGYDMFYQGYGDTVPTTQFGAAGMTFEQGGDSPYPAKTNHHYTSAITTLYTGATNRARLLREWRQTWLQALREGQACRLEPNATFNPGNEVLIPVPKKPVCGYFLTGDNPETRNVVRRLQQAKVEVSRLTSSVVVPDYKPYGQAVRSQRLPKGTYWVSLAQVQKHWVQAMLGEDTYTPFPYFYDVSGWNNAMLAGVGGGSTGTRLDVATAPVALLPAATAAPVADAPRIGIIDQRPEPTYQYQTTGWLRWRLEQDWKLDYTALTPEQVTPAALSRLDVLLVPDVDGQPTFDRLGQTGRQALRSWVNRGGRYVAWQGGTVLAKSLGLTSVGLSEATAVSPGALLSLNAPRANTWALWDDGDAQMSPGGAAVITSFPASPFVSGYAEDTDTLAGSAVEAVDRVGAGSTTVFSIEPNFRGYSDGTAALLLDAVKGTPGESARVAPRPLAAEAPSVLGLTRSTADHVADEQRERGRD</sequence>
<reference evidence="4 5" key="1">
    <citation type="submission" date="2018-10" db="EMBL/GenBank/DDBJ databases">
        <title>Sequencing the genomes of 1000 actinobacteria strains.</title>
        <authorList>
            <person name="Klenk H.-P."/>
        </authorList>
    </citation>
    <scope>NUCLEOTIDE SEQUENCE [LARGE SCALE GENOMIC DNA]</scope>
    <source>
        <strain evidence="4 5">DSM 44267</strain>
    </source>
</reference>
<dbReference type="Gene3D" id="3.40.630.10">
    <property type="entry name" value="Zn peptidases"/>
    <property type="match status" value="1"/>
</dbReference>
<comment type="caution">
    <text evidence="4">The sequence shown here is derived from an EMBL/GenBank/DDBJ whole genome shotgun (WGS) entry which is preliminary data.</text>
</comment>
<dbReference type="SMART" id="SM00631">
    <property type="entry name" value="Zn_pept"/>
    <property type="match status" value="1"/>
</dbReference>
<keyword evidence="4" id="KW-0378">Hydrolase</keyword>
<evidence type="ECO:0000259" key="3">
    <source>
        <dbReference type="PROSITE" id="PS52035"/>
    </source>
</evidence>
<dbReference type="SUPFAM" id="SSF53187">
    <property type="entry name" value="Zn-dependent exopeptidases"/>
    <property type="match status" value="1"/>
</dbReference>
<proteinExistence type="inferred from homology"/>
<evidence type="ECO:0000256" key="1">
    <source>
        <dbReference type="PROSITE-ProRule" id="PRU01379"/>
    </source>
</evidence>
<feature type="region of interest" description="Disordered" evidence="2">
    <location>
        <begin position="772"/>
        <end position="810"/>
    </location>
</feature>
<dbReference type="GO" id="GO:0006508">
    <property type="term" value="P:proteolysis"/>
    <property type="evidence" value="ECO:0007669"/>
    <property type="project" value="InterPro"/>
</dbReference>
<dbReference type="Proteomes" id="UP000278440">
    <property type="component" value="Unassembled WGS sequence"/>
</dbReference>
<dbReference type="GO" id="GO:0008270">
    <property type="term" value="F:zinc ion binding"/>
    <property type="evidence" value="ECO:0007669"/>
    <property type="project" value="InterPro"/>
</dbReference>
<evidence type="ECO:0000313" key="4">
    <source>
        <dbReference type="EMBL" id="RKT79122.1"/>
    </source>
</evidence>
<comment type="similarity">
    <text evidence="1">Belongs to the peptidase M14 family.</text>
</comment>
<organism evidence="4 5">
    <name type="scientific">Terracoccus luteus</name>
    <dbReference type="NCBI Taxonomy" id="53356"/>
    <lineage>
        <taxon>Bacteria</taxon>
        <taxon>Bacillati</taxon>
        <taxon>Actinomycetota</taxon>
        <taxon>Actinomycetes</taxon>
        <taxon>Micrococcales</taxon>
        <taxon>Intrasporangiaceae</taxon>
        <taxon>Terracoccus</taxon>
    </lineage>
</organism>
<dbReference type="PROSITE" id="PS52035">
    <property type="entry name" value="PEPTIDASE_M14"/>
    <property type="match status" value="1"/>
</dbReference>
<evidence type="ECO:0000256" key="2">
    <source>
        <dbReference type="SAM" id="MobiDB-lite"/>
    </source>
</evidence>
<dbReference type="EMBL" id="RBXT01000001">
    <property type="protein sequence ID" value="RKT79122.1"/>
    <property type="molecule type" value="Genomic_DNA"/>
</dbReference>
<comment type="caution">
    <text evidence="1">Lacks conserved residue(s) required for the propagation of feature annotation.</text>
</comment>
<dbReference type="SUPFAM" id="SSF52317">
    <property type="entry name" value="Class I glutamine amidotransferase-like"/>
    <property type="match status" value="1"/>
</dbReference>
<keyword evidence="5" id="KW-1185">Reference proteome</keyword>
<dbReference type="GO" id="GO:0004181">
    <property type="term" value="F:metallocarboxypeptidase activity"/>
    <property type="evidence" value="ECO:0007669"/>
    <property type="project" value="InterPro"/>
</dbReference>
<dbReference type="InterPro" id="IPR000834">
    <property type="entry name" value="Peptidase_M14"/>
</dbReference>